<dbReference type="Proteomes" id="UP000318693">
    <property type="component" value="Unassembled WGS sequence"/>
</dbReference>
<sequence length="111" mass="12445">MAAVIERERLLLRPEVRADPEKTALLLHRDFQEFGASGRAWDRDTVIDALAADPAMPGTAETFAPVRLADGVVLLTNRLSGQPRSLRSSLWVRDRTAGWQLRFHQGTPMPR</sequence>
<proteinExistence type="predicted"/>
<comment type="caution">
    <text evidence="2">The sequence shown here is derived from an EMBL/GenBank/DDBJ whole genome shotgun (WGS) entry which is preliminary data.</text>
</comment>
<evidence type="ECO:0000313" key="2">
    <source>
        <dbReference type="EMBL" id="TRW46003.1"/>
    </source>
</evidence>
<reference evidence="2 3" key="1">
    <citation type="submission" date="2019-07" db="EMBL/GenBank/DDBJ databases">
        <title>Georgenia wutianyii sp. nov. and Georgenia *** sp. nov. isolated from plateau pika (Ochotona curzoniae) in the Qinghai-Tibet plateau of China.</title>
        <authorList>
            <person name="Tian Z."/>
        </authorList>
    </citation>
    <scope>NUCLEOTIDE SEQUENCE [LARGE SCALE GENOMIC DNA]</scope>
    <source>
        <strain evidence="2 3">Z446</strain>
    </source>
</reference>
<accession>A0A552WUK2</accession>
<dbReference type="EMBL" id="VJXR01000015">
    <property type="protein sequence ID" value="TRW46003.1"/>
    <property type="molecule type" value="Genomic_DNA"/>
</dbReference>
<keyword evidence="3" id="KW-1185">Reference proteome</keyword>
<gene>
    <name evidence="2" type="ORF">FJ693_07400</name>
</gene>
<organism evidence="2 3">
    <name type="scientific">Georgenia yuyongxinii</name>
    <dbReference type="NCBI Taxonomy" id="2589797"/>
    <lineage>
        <taxon>Bacteria</taxon>
        <taxon>Bacillati</taxon>
        <taxon>Actinomycetota</taxon>
        <taxon>Actinomycetes</taxon>
        <taxon>Micrococcales</taxon>
        <taxon>Bogoriellaceae</taxon>
        <taxon>Georgenia</taxon>
    </lineage>
</organism>
<dbReference type="InterPro" id="IPR027843">
    <property type="entry name" value="DUF4440"/>
</dbReference>
<dbReference type="AlphaFoldDB" id="A0A552WUK2"/>
<dbReference type="Pfam" id="PF14534">
    <property type="entry name" value="DUF4440"/>
    <property type="match status" value="1"/>
</dbReference>
<protein>
    <submittedName>
        <fullName evidence="2">Nuclear transport factor 2 family protein</fullName>
    </submittedName>
</protein>
<feature type="domain" description="DUF4440" evidence="1">
    <location>
        <begin position="5"/>
        <end position="101"/>
    </location>
</feature>
<evidence type="ECO:0000259" key="1">
    <source>
        <dbReference type="Pfam" id="PF14534"/>
    </source>
</evidence>
<name>A0A552WUK2_9MICO</name>
<dbReference type="InterPro" id="IPR032710">
    <property type="entry name" value="NTF2-like_dom_sf"/>
</dbReference>
<dbReference type="Gene3D" id="3.10.450.50">
    <property type="match status" value="1"/>
</dbReference>
<dbReference type="SUPFAM" id="SSF54427">
    <property type="entry name" value="NTF2-like"/>
    <property type="match status" value="1"/>
</dbReference>
<evidence type="ECO:0000313" key="3">
    <source>
        <dbReference type="Proteomes" id="UP000318693"/>
    </source>
</evidence>